<evidence type="ECO:0000256" key="6">
    <source>
        <dbReference type="ARBA" id="ARBA00023295"/>
    </source>
</evidence>
<dbReference type="KEGG" id="pda:103719685"/>
<evidence type="ECO:0000256" key="4">
    <source>
        <dbReference type="ARBA" id="ARBA00022525"/>
    </source>
</evidence>
<dbReference type="GO" id="GO:0047911">
    <property type="term" value="F:galacturan 1,4-alpha-galacturonidase activity"/>
    <property type="evidence" value="ECO:0007669"/>
    <property type="project" value="UniProtKB-EC"/>
</dbReference>
<comment type="function">
    <text evidence="11">May function in depolymerizing pectin during pollen development, germination, and tube growth. Acts as an exo-polygalacturonase.</text>
</comment>
<dbReference type="AlphaFoldDB" id="A0A8B7CVG3"/>
<evidence type="ECO:0000256" key="14">
    <source>
        <dbReference type="PROSITE-ProRule" id="PRU10052"/>
    </source>
</evidence>
<name>A0A8B7CVG3_PHODC</name>
<dbReference type="PANTHER" id="PTHR31375">
    <property type="match status" value="1"/>
</dbReference>
<evidence type="ECO:0000256" key="9">
    <source>
        <dbReference type="ARBA" id="ARBA00043142"/>
    </source>
</evidence>
<dbReference type="GeneID" id="103719685"/>
<dbReference type="InterPro" id="IPR000743">
    <property type="entry name" value="Glyco_hydro_28"/>
</dbReference>
<keyword evidence="4" id="KW-0964">Secreted</keyword>
<dbReference type="GO" id="GO:0004650">
    <property type="term" value="F:polygalacturonase activity"/>
    <property type="evidence" value="ECO:0007669"/>
    <property type="project" value="InterPro"/>
</dbReference>
<feature type="active site" evidence="14">
    <location>
        <position position="238"/>
    </location>
</feature>
<evidence type="ECO:0000256" key="16">
    <source>
        <dbReference type="SAM" id="SignalP"/>
    </source>
</evidence>
<dbReference type="Proteomes" id="UP000228380">
    <property type="component" value="Unplaced"/>
</dbReference>
<dbReference type="GO" id="GO:0005975">
    <property type="term" value="P:carbohydrate metabolic process"/>
    <property type="evidence" value="ECO:0007669"/>
    <property type="project" value="InterPro"/>
</dbReference>
<evidence type="ECO:0000256" key="1">
    <source>
        <dbReference type="ARBA" id="ARBA00004191"/>
    </source>
</evidence>
<keyword evidence="17" id="KW-1185">Reference proteome</keyword>
<gene>
    <name evidence="18" type="primary">LOC103719685</name>
</gene>
<keyword evidence="16" id="KW-0732">Signal</keyword>
<keyword evidence="3" id="KW-0134">Cell wall</keyword>
<evidence type="ECO:0000256" key="5">
    <source>
        <dbReference type="ARBA" id="ARBA00022801"/>
    </source>
</evidence>
<evidence type="ECO:0000256" key="12">
    <source>
        <dbReference type="ARBA" id="ARBA00068298"/>
    </source>
</evidence>
<evidence type="ECO:0000256" key="15">
    <source>
        <dbReference type="RuleBase" id="RU361169"/>
    </source>
</evidence>
<dbReference type="Gene3D" id="2.160.20.10">
    <property type="entry name" value="Single-stranded right-handed beta-helix, Pectin lyase-like"/>
    <property type="match status" value="1"/>
</dbReference>
<keyword evidence="7" id="KW-0961">Cell wall biogenesis/degradation</keyword>
<keyword evidence="5 15" id="KW-0378">Hydrolase</keyword>
<proteinExistence type="inferred from homology"/>
<dbReference type="Pfam" id="PF00295">
    <property type="entry name" value="Glyco_hydro_28"/>
    <property type="match status" value="1"/>
</dbReference>
<evidence type="ECO:0000256" key="11">
    <source>
        <dbReference type="ARBA" id="ARBA00057651"/>
    </source>
</evidence>
<evidence type="ECO:0000313" key="17">
    <source>
        <dbReference type="Proteomes" id="UP000228380"/>
    </source>
</evidence>
<dbReference type="SMART" id="SM00710">
    <property type="entry name" value="PbH1"/>
    <property type="match status" value="6"/>
</dbReference>
<comment type="similarity">
    <text evidence="2 15">Belongs to the glycosyl hydrolase 28 family.</text>
</comment>
<dbReference type="InterPro" id="IPR011050">
    <property type="entry name" value="Pectin_lyase_fold/virulence"/>
</dbReference>
<evidence type="ECO:0000256" key="8">
    <source>
        <dbReference type="ARBA" id="ARBA00038933"/>
    </source>
</evidence>
<reference evidence="18" key="1">
    <citation type="submission" date="2025-08" db="UniProtKB">
        <authorList>
            <consortium name="RefSeq"/>
        </authorList>
    </citation>
    <scope>IDENTIFICATION</scope>
    <source>
        <tissue evidence="18">Young leaves</tissue>
    </source>
</reference>
<protein>
    <recommendedName>
        <fullName evidence="12">Exopolygalacturonase</fullName>
        <ecNumber evidence="8">3.2.1.67</ecNumber>
    </recommendedName>
    <alternativeName>
        <fullName evidence="9">Galacturan 1,4-alpha-galacturonidase</fullName>
    </alternativeName>
    <alternativeName>
        <fullName evidence="13">Pectinase</fullName>
    </alternativeName>
</protein>
<evidence type="ECO:0000256" key="13">
    <source>
        <dbReference type="ARBA" id="ARBA00083621"/>
    </source>
</evidence>
<evidence type="ECO:0000256" key="10">
    <source>
        <dbReference type="ARBA" id="ARBA00048766"/>
    </source>
</evidence>
<evidence type="ECO:0000256" key="3">
    <source>
        <dbReference type="ARBA" id="ARBA00022512"/>
    </source>
</evidence>
<accession>A0A8B7CVG3</accession>
<evidence type="ECO:0000313" key="18">
    <source>
        <dbReference type="RefSeq" id="XP_008807270.2"/>
    </source>
</evidence>
<dbReference type="PROSITE" id="PS00502">
    <property type="entry name" value="POLYGALACTURONASE"/>
    <property type="match status" value="1"/>
</dbReference>
<sequence>MAKLITLFLLQLFLLCFLPRSNAVYDVLNFGAKADGKTDSAQAFLKAWTAACGSSSPATLYVPAGSFLLSQATFNGPCKNTAIKFSIHGKIAAPSNYRKLGASGKWITFDDVDGVTISGGELDGRGADLWTCKLDGRSCPTGATSLTFSNSKNIVIDGLASINSELYHIVILGCQGVRVQGVYITAAGNSPNTDGIHVQMSTGVSIVQATIKTGDDCISIGPGTSNLWIERVFCGPGHGISIGSLGKEGQGLEEEGVENVTVKSAVFTGTQNGFRIKTWATNVRGYVKGVVFSDASMRNVQNPIIIDQSYCPGNKNCPDQNSRVGISHVKYKNIRGTSATKDAVNFDCSPSNPCNGIRLKNIKLTYQNEQAKSKCKHAYGIATGSVIPPSCL</sequence>
<dbReference type="InterPro" id="IPR006626">
    <property type="entry name" value="PbH1"/>
</dbReference>
<dbReference type="FunFam" id="2.160.20.10:FF:000004">
    <property type="entry name" value="Pectin lyase-like superfamily protein"/>
    <property type="match status" value="1"/>
</dbReference>
<dbReference type="InterPro" id="IPR012334">
    <property type="entry name" value="Pectin_lyas_fold"/>
</dbReference>
<evidence type="ECO:0000256" key="7">
    <source>
        <dbReference type="ARBA" id="ARBA00023316"/>
    </source>
</evidence>
<feature type="chain" id="PRO_5034158998" description="Exopolygalacturonase" evidence="16">
    <location>
        <begin position="24"/>
        <end position="392"/>
    </location>
</feature>
<dbReference type="GO" id="GO:0071555">
    <property type="term" value="P:cell wall organization"/>
    <property type="evidence" value="ECO:0007669"/>
    <property type="project" value="UniProtKB-KW"/>
</dbReference>
<organism evidence="17 18">
    <name type="scientific">Phoenix dactylifera</name>
    <name type="common">Date palm</name>
    <dbReference type="NCBI Taxonomy" id="42345"/>
    <lineage>
        <taxon>Eukaryota</taxon>
        <taxon>Viridiplantae</taxon>
        <taxon>Streptophyta</taxon>
        <taxon>Embryophyta</taxon>
        <taxon>Tracheophyta</taxon>
        <taxon>Spermatophyta</taxon>
        <taxon>Magnoliopsida</taxon>
        <taxon>Liliopsida</taxon>
        <taxon>Arecaceae</taxon>
        <taxon>Coryphoideae</taxon>
        <taxon>Phoeniceae</taxon>
        <taxon>Phoenix</taxon>
    </lineage>
</organism>
<keyword evidence="6 15" id="KW-0326">Glycosidase</keyword>
<dbReference type="EC" id="3.2.1.67" evidence="8"/>
<dbReference type="RefSeq" id="XP_008807270.2">
    <property type="nucleotide sequence ID" value="XM_008809048.3"/>
</dbReference>
<feature type="signal peptide" evidence="16">
    <location>
        <begin position="1"/>
        <end position="23"/>
    </location>
</feature>
<comment type="subcellular location">
    <subcellularLocation>
        <location evidence="1">Secreted</location>
        <location evidence="1">Cell wall</location>
    </subcellularLocation>
</comment>
<dbReference type="OrthoDB" id="187139at2759"/>
<evidence type="ECO:0000256" key="2">
    <source>
        <dbReference type="ARBA" id="ARBA00008834"/>
    </source>
</evidence>
<comment type="catalytic activity">
    <reaction evidence="10">
        <text>[(1-&gt;4)-alpha-D-galacturonosyl](n) + H2O = alpha-D-galacturonate + [(1-&gt;4)-alpha-D-galacturonosyl](n-1)</text>
        <dbReference type="Rhea" id="RHEA:14117"/>
        <dbReference type="Rhea" id="RHEA-COMP:14570"/>
        <dbReference type="Rhea" id="RHEA-COMP:14572"/>
        <dbReference type="ChEBI" id="CHEBI:15377"/>
        <dbReference type="ChEBI" id="CHEBI:58658"/>
        <dbReference type="ChEBI" id="CHEBI:140523"/>
        <dbReference type="EC" id="3.2.1.67"/>
    </reaction>
</comment>
<dbReference type="SUPFAM" id="SSF51126">
    <property type="entry name" value="Pectin lyase-like"/>
    <property type="match status" value="1"/>
</dbReference>